<dbReference type="GO" id="GO:0004066">
    <property type="term" value="F:asparagine synthase (glutamine-hydrolyzing) activity"/>
    <property type="evidence" value="ECO:0007669"/>
    <property type="project" value="InterPro"/>
</dbReference>
<dbReference type="GeneID" id="5478765"/>
<evidence type="ECO:0000256" key="2">
    <source>
        <dbReference type="ARBA" id="ARBA00022888"/>
    </source>
</evidence>
<keyword evidence="5" id="KW-1185">Reference proteome</keyword>
<evidence type="ECO:0000256" key="1">
    <source>
        <dbReference type="ARBA" id="ARBA00022605"/>
    </source>
</evidence>
<dbReference type="EMBL" id="AAXT01000002">
    <property type="protein sequence ID" value="EDO06963.1"/>
    <property type="molecule type" value="Genomic_DNA"/>
</dbReference>
<keyword evidence="3" id="KW-0315">Glutamine amidotransferase</keyword>
<dbReference type="InterPro" id="IPR001962">
    <property type="entry name" value="Asn_synthase"/>
</dbReference>
<dbReference type="AlphaFoldDB" id="A7AQZ4"/>
<dbReference type="CDD" id="cd01991">
    <property type="entry name" value="Asn_synthase_B_C"/>
    <property type="match status" value="1"/>
</dbReference>
<dbReference type="KEGG" id="bbo:BBOV_IV006020"/>
<dbReference type="PANTHER" id="PTHR45937:SF1">
    <property type="entry name" value="ASPARAGINE SYNTHETASE DOMAIN-CONTAINING PROTEIN 1"/>
    <property type="match status" value="1"/>
</dbReference>
<dbReference type="STRING" id="5865.A7AQZ4"/>
<dbReference type="OMA" id="PNNTHMD"/>
<evidence type="ECO:0000313" key="4">
    <source>
        <dbReference type="EMBL" id="EDO06963.1"/>
    </source>
</evidence>
<organism evidence="4 5">
    <name type="scientific">Babesia bovis</name>
    <dbReference type="NCBI Taxonomy" id="5865"/>
    <lineage>
        <taxon>Eukaryota</taxon>
        <taxon>Sar</taxon>
        <taxon>Alveolata</taxon>
        <taxon>Apicomplexa</taxon>
        <taxon>Aconoidasida</taxon>
        <taxon>Piroplasmida</taxon>
        <taxon>Babesiidae</taxon>
        <taxon>Babesia</taxon>
    </lineage>
</organism>
<dbReference type="InterPro" id="IPR014729">
    <property type="entry name" value="Rossmann-like_a/b/a_fold"/>
</dbReference>
<gene>
    <name evidence="4" type="ORF">BBOV_IV006020</name>
</gene>
<dbReference type="VEuPathDB" id="PiroplasmaDB:BBOV_IV006020"/>
<dbReference type="SUPFAM" id="SSF52402">
    <property type="entry name" value="Adenine nucleotide alpha hydrolases-like"/>
    <property type="match status" value="1"/>
</dbReference>
<evidence type="ECO:0000313" key="5">
    <source>
        <dbReference type="Proteomes" id="UP000002173"/>
    </source>
</evidence>
<comment type="caution">
    <text evidence="4">The sequence shown here is derived from an EMBL/GenBank/DDBJ whole genome shotgun (WGS) entry which is preliminary data.</text>
</comment>
<protein>
    <submittedName>
        <fullName evidence="4">Asparagine synthase, putative</fullName>
    </submittedName>
</protein>
<keyword evidence="2" id="KW-0061">Asparagine biosynthesis</keyword>
<proteinExistence type="predicted"/>
<dbReference type="Gene3D" id="3.40.50.620">
    <property type="entry name" value="HUPs"/>
    <property type="match status" value="1"/>
</dbReference>
<reference evidence="5" key="2">
    <citation type="journal article" date="2020" name="Data Brief">
        <title>Transcriptome dataset of Babesia bovis life stages within vertebrate and invertebrate hosts.</title>
        <authorList>
            <person name="Ueti M.W."/>
            <person name="Johnson W.C."/>
            <person name="Kappmeyer L.S."/>
            <person name="Herndon D.R."/>
            <person name="Mousel M.R."/>
            <person name="Reif K.E."/>
            <person name="Taus N.S."/>
            <person name="Ifeonu O.O."/>
            <person name="Silva J.C."/>
            <person name="Suarez C.E."/>
            <person name="Brayton K.A."/>
        </authorList>
    </citation>
    <scope>NUCLEOTIDE SEQUENCE [LARGE SCALE GENOMIC DNA]</scope>
</reference>
<dbReference type="InParanoid" id="A7AQZ4"/>
<dbReference type="PANTHER" id="PTHR45937">
    <property type="entry name" value="ASPARAGINE SYNTHETASE DOMAIN-CONTAINING PROTEIN 1"/>
    <property type="match status" value="1"/>
</dbReference>
<reference evidence="5" key="3">
    <citation type="journal article" date="2021" name="Int. J. Parasitol.">
        <title>Comparative analysis of gene expression between Babesia bovis blood stages and kinetes allowed by improved genome annotation.</title>
        <authorList>
            <person name="Ueti M.W."/>
            <person name="Johnson W.C."/>
            <person name="Kappmeyer L.S."/>
            <person name="Herndon D.R."/>
            <person name="Mousel M.R."/>
            <person name="Reif K.E."/>
            <person name="Taus N.S."/>
            <person name="Ifeonu O.O."/>
            <person name="Silva J.C."/>
            <person name="Suarez C.E."/>
            <person name="Brayton K.A."/>
        </authorList>
    </citation>
    <scope>NUCLEOTIDE SEQUENCE [LARGE SCALE GENOMIC DNA]</scope>
</reference>
<accession>A7AQZ4</accession>
<keyword evidence="1" id="KW-0028">Amino-acid biosynthesis</keyword>
<name>A7AQZ4_BABBO</name>
<dbReference type="eggNOG" id="KOG0573">
    <property type="taxonomic scope" value="Eukaryota"/>
</dbReference>
<evidence type="ECO:0000256" key="3">
    <source>
        <dbReference type="ARBA" id="ARBA00022962"/>
    </source>
</evidence>
<dbReference type="InterPro" id="IPR051857">
    <property type="entry name" value="Asn_synthetase_domain"/>
</dbReference>
<reference evidence="4 5" key="1">
    <citation type="journal article" date="2007" name="PLoS Pathog.">
        <title>Genome sequence of Babesia bovis and comparative analysis of apicomplexan hemoprotozoa.</title>
        <authorList>
            <person name="Brayton K.A."/>
            <person name="Lau A.O.T."/>
            <person name="Herndon D.R."/>
            <person name="Hannick L."/>
            <person name="Kappmeyer L.S."/>
            <person name="Berens S.J."/>
            <person name="Bidwell S.L."/>
            <person name="Brown W.C."/>
            <person name="Crabtree J."/>
            <person name="Fadrosh D."/>
            <person name="Feldblum T."/>
            <person name="Forberger H.A."/>
            <person name="Haas B.J."/>
            <person name="Howell J.M."/>
            <person name="Khouri H."/>
            <person name="Koo H."/>
            <person name="Mann D.J."/>
            <person name="Norimine J."/>
            <person name="Paulsen I.T."/>
            <person name="Radune D."/>
            <person name="Ren Q."/>
            <person name="Smith R.K. Jr."/>
            <person name="Suarez C.E."/>
            <person name="White O."/>
            <person name="Wortman J.R."/>
            <person name="Knowles D.P. Jr."/>
            <person name="McElwain T.F."/>
            <person name="Nene V.M."/>
        </authorList>
    </citation>
    <scope>NUCLEOTIDE SEQUENCE [LARGE SCALE GENOMIC DNA]</scope>
    <source>
        <strain evidence="4">T2Bo</strain>
    </source>
</reference>
<dbReference type="Proteomes" id="UP000002173">
    <property type="component" value="Unassembled WGS sequence"/>
</dbReference>
<sequence>MAIADSIQLRITFNADVPGLDELDQLLVNCNKDGIVEADLYQPSELYSGYTGGVQDPSYTDPPWLFNKDSVDISHKDGNTVVRFQSDWAQFELSGTDIRRQSDSAIVAIYGQVDNWPGNLPGDCDTVSLMNYIFSLKGSFSLIYISFLTNVVYIVKDEMGFKSMLISIQDKSITIANVATSLGQRWYELPPNFMVTLGNRWQTVPRPMSNLFYLRNARKLLYNEVALHDIEEAITKVTYSLANAVKQLCDKRTQRDRVTLLFSGGLDSALLAAMVAKHVPGIDFIELINVAFKPKVAPDRITALCTYEELKTLFPGVKFNLVMVDVNTEDYKQVESLVFSQVMPNNTHMDLNIGAALHFAASLRGTILDPEVLNTPEWHVVKQNLTLLKSVNIRVTVSLKGDGTVINDKVDLGPPTEVTTEKDKLGTPKKQLKNDYDYDSYDTIEGLTDTLRSRIIQSGRSSEHVNYRSISREVLVGSGADELFGGYGRHTVRHSPEDELYSHEVDKDIKRLWKRNLGRDDRVVNAQGIRALYPYLHPGLIETLVDLKINPATSIDTLQCPEWFKSLGVYRNIEYSTFRNSEFLGEASRNVTVQLNKWILREIAFRMGLRMCVHFKKRAIQFGTRSAKIFNTLRGMSNRVASDKGAAVISHEGL</sequence>
<dbReference type="GO" id="GO:0006529">
    <property type="term" value="P:asparagine biosynthetic process"/>
    <property type="evidence" value="ECO:0007669"/>
    <property type="project" value="UniProtKB-KW"/>
</dbReference>
<dbReference type="RefSeq" id="XP_001610531.1">
    <property type="nucleotide sequence ID" value="XM_001610481.1"/>
</dbReference>